<keyword evidence="1" id="KW-0175">Coiled coil</keyword>
<protein>
    <submittedName>
        <fullName evidence="4">Membrane protein</fullName>
    </submittedName>
</protein>
<dbReference type="SUPFAM" id="SSF52540">
    <property type="entry name" value="P-loop containing nucleoside triphosphate hydrolases"/>
    <property type="match status" value="1"/>
</dbReference>
<feature type="transmembrane region" description="Helical" evidence="2">
    <location>
        <begin position="525"/>
        <end position="545"/>
    </location>
</feature>
<dbReference type="eggNOG" id="COG2256">
    <property type="taxonomic scope" value="Bacteria"/>
</dbReference>
<keyword evidence="2" id="KW-0472">Membrane</keyword>
<keyword evidence="2" id="KW-0812">Transmembrane</keyword>
<proteinExistence type="predicted"/>
<dbReference type="InterPro" id="IPR027417">
    <property type="entry name" value="P-loop_NTPase"/>
</dbReference>
<dbReference type="Pfam" id="PF13401">
    <property type="entry name" value="AAA_22"/>
    <property type="match status" value="1"/>
</dbReference>
<dbReference type="InterPro" id="IPR049945">
    <property type="entry name" value="AAA_22"/>
</dbReference>
<dbReference type="GO" id="GO:0016887">
    <property type="term" value="F:ATP hydrolysis activity"/>
    <property type="evidence" value="ECO:0007669"/>
    <property type="project" value="InterPro"/>
</dbReference>
<dbReference type="Proteomes" id="UP000008963">
    <property type="component" value="Chromosome"/>
</dbReference>
<feature type="transmembrane region" description="Helical" evidence="2">
    <location>
        <begin position="551"/>
        <end position="569"/>
    </location>
</feature>
<dbReference type="STRING" id="862908.BMS_1077"/>
<keyword evidence="2" id="KW-1133">Transmembrane helix</keyword>
<evidence type="ECO:0000256" key="1">
    <source>
        <dbReference type="SAM" id="Coils"/>
    </source>
</evidence>
<accession>E1WYB0</accession>
<dbReference type="KEGG" id="bmx:BMS_1077"/>
<evidence type="ECO:0000313" key="5">
    <source>
        <dbReference type="Proteomes" id="UP000008963"/>
    </source>
</evidence>
<keyword evidence="5" id="KW-1185">Reference proteome</keyword>
<evidence type="ECO:0000256" key="2">
    <source>
        <dbReference type="SAM" id="Phobius"/>
    </source>
</evidence>
<evidence type="ECO:0000259" key="3">
    <source>
        <dbReference type="Pfam" id="PF13401"/>
    </source>
</evidence>
<feature type="transmembrane region" description="Helical" evidence="2">
    <location>
        <begin position="459"/>
        <end position="476"/>
    </location>
</feature>
<feature type="transmembrane region" description="Helical" evidence="2">
    <location>
        <begin position="482"/>
        <end position="504"/>
    </location>
</feature>
<feature type="transmembrane region" description="Helical" evidence="2">
    <location>
        <begin position="400"/>
        <end position="421"/>
    </location>
</feature>
<feature type="coiled-coil region" evidence="1">
    <location>
        <begin position="314"/>
        <end position="341"/>
    </location>
</feature>
<evidence type="ECO:0000313" key="4">
    <source>
        <dbReference type="EMBL" id="CBW25958.1"/>
    </source>
</evidence>
<feature type="domain" description="ORC1/DEAH AAA+ ATPase" evidence="3">
    <location>
        <begin position="702"/>
        <end position="820"/>
    </location>
</feature>
<dbReference type="EMBL" id="FQ312005">
    <property type="protein sequence ID" value="CBW25958.1"/>
    <property type="molecule type" value="Genomic_DNA"/>
</dbReference>
<name>E1WYB0_HALMS</name>
<sequence>MEFKLNYLLKVTLVLVLSLNIHATNKCIKSEVLSLNDTVVGNIEHRIVGIKNVLSGKGGDSSLIWNVFGNDFDFNRSDEYISKLETINSKSRGISEEYEYLSNCLKELKLTKRMAQLEKLSIEYNNFKVQLFKKNKALNNSIKLNIDSNSSIPSLAKEIDEEFIVLEKSKRDIEKELAQNESKTLIDSNSKEVVFYQNSLLKFKLDLIKTRILFNRNLQQKIEYFNLKSLKLSNLSSNYEERDTETIEAQFVEVEKIWKEVTKQNFYDLIKGSLFFDIPRVPGVFTSKRNVESEIRATLETERSKVSTFRKESISDLTKKKEEELKLLNNLLIQINSLRSNYYNKLSFSFLSGRFFTSSYLSSLKNEIYASPYRLLNYVYSKYLFVNEKLSLGRDGITDLSLLLFKYMMIILGVFSFKLVLHKIYDFLEKKNRGLVSKRKRSEFFSYLTTIWNKHSDNFYSISWLFLLFVLSHFELLNNISIILNIFIILIVAKIIRSLVILFLSTVSSIDSRNYRSFKLKAEGTAGRFANIYLVYSLIMVLLNLTVGKVYIYSIVKFVAIIYSLYQVIETSSVWSKEFSTYTEKKFSGVIVDKIERFYKFLPSKIQGIFSFLFISILTIVNIFIRMTEDFAISKKISANLFRKQVESVEVEEGASEQIPNEYKEKFTFNSLDVEEHYVNHTSEIEESICNEIVEWIDEKSEEHSVVVYGDKGIGKTTLLKKVIRDMEGRYTDELSCVYTKVPAKTIDREKAHTFIVNALGLEENGSFDLYKLDKMLEKKTVLVIDEAQNLFLSHTKGFSAYNGLLNMINLSTENIFWVLSFNKYSWLYLDRAFGRSQFFRNIFPLKGWDDTAIKELIFKRHHSSEYKLSYDLLINATRSQDEMDRYTTVESKFFKLLWELSRGNPRAALYLWLTSLSRRNSKTFNVHIPKDADLDSLDKLADDIFFVIASVLKHENLSPNEIESTTNLPKGIVRNAIKVGQERNFFFKDKHGRYMIEISSQYGLIKYLKSKNFIYGY</sequence>
<reference evidence="5" key="1">
    <citation type="journal article" date="2013" name="ISME J.">
        <title>A small predatory core genome in the divergent marine Bacteriovorax marinus SJ and the terrestrial Bdellovibrio bacteriovorus.</title>
        <authorList>
            <person name="Crossman L.C."/>
            <person name="Chen H."/>
            <person name="Cerdeno-Tarraga A.M."/>
            <person name="Brooks K."/>
            <person name="Quail M.A."/>
            <person name="Pineiro S.A."/>
            <person name="Hobley L."/>
            <person name="Sockett R.E."/>
            <person name="Bentley S.D."/>
            <person name="Parkhill J."/>
            <person name="Williams H.N."/>
            <person name="Stine O.C."/>
        </authorList>
    </citation>
    <scope>NUCLEOTIDE SEQUENCE [LARGE SCALE GENOMIC DNA]</scope>
    <source>
        <strain evidence="5">ATCC BAA-682 / DSM 15412 / SJ</strain>
    </source>
</reference>
<gene>
    <name evidence="4" type="ordered locus">BMS_1077</name>
</gene>
<dbReference type="AlphaFoldDB" id="E1WYB0"/>
<organism evidence="4 5">
    <name type="scientific">Halobacteriovorax marinus (strain ATCC BAA-682 / DSM 15412 / SJ)</name>
    <name type="common">Bacteriovorax marinus</name>
    <dbReference type="NCBI Taxonomy" id="862908"/>
    <lineage>
        <taxon>Bacteria</taxon>
        <taxon>Pseudomonadati</taxon>
        <taxon>Bdellovibrionota</taxon>
        <taxon>Bacteriovoracia</taxon>
        <taxon>Bacteriovoracales</taxon>
        <taxon>Halobacteriovoraceae</taxon>
        <taxon>Halobacteriovorax</taxon>
    </lineage>
</organism>
<feature type="transmembrane region" description="Helical" evidence="2">
    <location>
        <begin position="606"/>
        <end position="625"/>
    </location>
</feature>
<dbReference type="Gene3D" id="3.40.50.300">
    <property type="entry name" value="P-loop containing nucleotide triphosphate hydrolases"/>
    <property type="match status" value="1"/>
</dbReference>
<dbReference type="PATRIC" id="fig|862908.3.peg.1025"/>
<dbReference type="HOGENOM" id="CLU_296435_0_0_7"/>